<proteinExistence type="inferred from homology"/>
<feature type="transmembrane region" description="Helical" evidence="7">
    <location>
        <begin position="45"/>
        <end position="61"/>
    </location>
</feature>
<evidence type="ECO:0000256" key="5">
    <source>
        <dbReference type="ARBA" id="ARBA00022989"/>
    </source>
</evidence>
<name>A0A1G7NAI7_9RHOB</name>
<dbReference type="InterPro" id="IPR023090">
    <property type="entry name" value="UPF0702_alpha/beta_dom_sf"/>
</dbReference>
<dbReference type="Gene3D" id="3.30.240.20">
    <property type="entry name" value="bsu07140 like domains"/>
    <property type="match status" value="1"/>
</dbReference>
<dbReference type="InterPro" id="IPR007353">
    <property type="entry name" value="DUF421"/>
</dbReference>
<dbReference type="OrthoDB" id="9793799at2"/>
<feature type="domain" description="YetF C-terminal" evidence="8">
    <location>
        <begin position="92"/>
        <end position="158"/>
    </location>
</feature>
<evidence type="ECO:0000313" key="9">
    <source>
        <dbReference type="EMBL" id="SDF70972.1"/>
    </source>
</evidence>
<dbReference type="AlphaFoldDB" id="A0A1G7NAI7"/>
<reference evidence="10" key="1">
    <citation type="submission" date="2016-10" db="EMBL/GenBank/DDBJ databases">
        <authorList>
            <person name="Varghese N."/>
            <person name="Submissions S."/>
        </authorList>
    </citation>
    <scope>NUCLEOTIDE SEQUENCE [LARGE SCALE GENOMIC DNA]</scope>
    <source>
        <strain evidence="10">DSM 10146</strain>
    </source>
</reference>
<dbReference type="Pfam" id="PF04239">
    <property type="entry name" value="DUF421"/>
    <property type="match status" value="1"/>
</dbReference>
<dbReference type="Proteomes" id="UP000198994">
    <property type="component" value="Unassembled WGS sequence"/>
</dbReference>
<feature type="transmembrane region" description="Helical" evidence="7">
    <location>
        <begin position="12"/>
        <end position="33"/>
    </location>
</feature>
<evidence type="ECO:0000313" key="10">
    <source>
        <dbReference type="Proteomes" id="UP000198994"/>
    </source>
</evidence>
<comment type="similarity">
    <text evidence="2">Belongs to the UPF0702 family.</text>
</comment>
<evidence type="ECO:0000256" key="4">
    <source>
        <dbReference type="ARBA" id="ARBA00022692"/>
    </source>
</evidence>
<dbReference type="GO" id="GO:0005886">
    <property type="term" value="C:plasma membrane"/>
    <property type="evidence" value="ECO:0007669"/>
    <property type="project" value="UniProtKB-SubCell"/>
</dbReference>
<evidence type="ECO:0000256" key="7">
    <source>
        <dbReference type="SAM" id="Phobius"/>
    </source>
</evidence>
<gene>
    <name evidence="9" type="ORF">SAMN04488105_1612</name>
</gene>
<accession>A0A1G7NAI7</accession>
<evidence type="ECO:0000256" key="3">
    <source>
        <dbReference type="ARBA" id="ARBA00022475"/>
    </source>
</evidence>
<evidence type="ECO:0000256" key="2">
    <source>
        <dbReference type="ARBA" id="ARBA00006448"/>
    </source>
</evidence>
<evidence type="ECO:0000256" key="1">
    <source>
        <dbReference type="ARBA" id="ARBA00004651"/>
    </source>
</evidence>
<dbReference type="PANTHER" id="PTHR34582">
    <property type="entry name" value="UPF0702 TRANSMEMBRANE PROTEIN YCAP"/>
    <property type="match status" value="1"/>
</dbReference>
<keyword evidence="10" id="KW-1185">Reference proteome</keyword>
<protein>
    <recommendedName>
        <fullName evidence="8">YetF C-terminal domain-containing protein</fullName>
    </recommendedName>
</protein>
<keyword evidence="5 7" id="KW-1133">Transmembrane helix</keyword>
<keyword evidence="6 7" id="KW-0472">Membrane</keyword>
<organism evidence="9 10">
    <name type="scientific">Salipiger thiooxidans</name>
    <dbReference type="NCBI Taxonomy" id="282683"/>
    <lineage>
        <taxon>Bacteria</taxon>
        <taxon>Pseudomonadati</taxon>
        <taxon>Pseudomonadota</taxon>
        <taxon>Alphaproteobacteria</taxon>
        <taxon>Rhodobacterales</taxon>
        <taxon>Roseobacteraceae</taxon>
        <taxon>Salipiger</taxon>
    </lineage>
</organism>
<keyword evidence="4 7" id="KW-0812">Transmembrane</keyword>
<comment type="subcellular location">
    <subcellularLocation>
        <location evidence="1">Cell membrane</location>
        <topology evidence="1">Multi-pass membrane protein</topology>
    </subcellularLocation>
</comment>
<sequence length="172" mass="18535">MFTDVTALDIFLRGTLLALIGLTWVVICVRVIGLRAFSKMTSFDFVTTIAVGSLLAGSVQATNWSGLVQALIAISALLGIQFVVSRTRARRDDFEGLIGNTPALLMRDGEFLEASLLRTRTSRSDVIAKLREANVLDLGEVRAVVLESTGDISVLHGESLNEILLEGVRTGS</sequence>
<dbReference type="EMBL" id="FNAV01000061">
    <property type="protein sequence ID" value="SDF70972.1"/>
    <property type="molecule type" value="Genomic_DNA"/>
</dbReference>
<keyword evidence="3" id="KW-1003">Cell membrane</keyword>
<dbReference type="PANTHER" id="PTHR34582:SF6">
    <property type="entry name" value="UPF0702 TRANSMEMBRANE PROTEIN YCAP"/>
    <property type="match status" value="1"/>
</dbReference>
<feature type="transmembrane region" description="Helical" evidence="7">
    <location>
        <begin position="67"/>
        <end position="84"/>
    </location>
</feature>
<dbReference type="RefSeq" id="WP_008885482.1">
    <property type="nucleotide sequence ID" value="NZ_FNAV01000061.1"/>
</dbReference>
<dbReference type="STRING" id="282683.SAMN04488105_1612"/>
<evidence type="ECO:0000256" key="6">
    <source>
        <dbReference type="ARBA" id="ARBA00023136"/>
    </source>
</evidence>
<evidence type="ECO:0000259" key="8">
    <source>
        <dbReference type="Pfam" id="PF04239"/>
    </source>
</evidence>